<comment type="subunit">
    <text evidence="7">Interacts with UvrB in an incision complex.</text>
</comment>
<evidence type="ECO:0000259" key="10">
    <source>
        <dbReference type="PROSITE" id="PS50165"/>
    </source>
</evidence>
<dbReference type="GO" id="GO:0009432">
    <property type="term" value="P:SOS response"/>
    <property type="evidence" value="ECO:0007669"/>
    <property type="project" value="UniProtKB-UniRule"/>
</dbReference>
<keyword evidence="12" id="KW-1185">Reference proteome</keyword>
<keyword evidence="4 7" id="KW-0267">Excision nuclease</keyword>
<dbReference type="CDD" id="cd10434">
    <property type="entry name" value="GIY-YIG_UvrC_Cho"/>
    <property type="match status" value="1"/>
</dbReference>
<evidence type="ECO:0000259" key="9">
    <source>
        <dbReference type="PROSITE" id="PS50164"/>
    </source>
</evidence>
<dbReference type="InterPro" id="IPR000305">
    <property type="entry name" value="GIY-YIG_endonuc"/>
</dbReference>
<dbReference type="SUPFAM" id="SSF46600">
    <property type="entry name" value="C-terminal UvrC-binding domain of UvrB"/>
    <property type="match status" value="1"/>
</dbReference>
<sequence length="614" mass="70692">MQQSQLQEDRLQYLRALVRTAPLDAGVYIWRGESQEVLYVGKAKHLKQRLQSYFNDKSIKTQHLLSKAHSVEFTIVSNEYEALVLENNLIKRYQPPYNIALRDQKTYPMIRITNEEYPRIMRTRTMIKDGSRYYGPFPGIQKMDAYLEIINKTFALRRCKPIPLKMRQSPCLYYHMKQCLGPCVHGLTSPKEYQEQVARVEDLLSGKIVQFSKYLMTQMQEASSKLEFERAATLRNALEAVQAMSVQQGVEDRNESRRDYIGVAGSDGLYHIVVLRMREGKMLDKVTFRFEGVGDDQEVLEQFLIQFYENEENQETDVVYIENPPQDFDLGRYFREERAMHLRVSPPIEDQDLRLIRMAFDNAVLDFARETSQESGLIDLKTALSMSKLPRMIEGFDVAQLSGHFTVASLITFKNGLPYRSGYRRFRMKSLKAGEINDFKSLSEAVARRFTKLINEDLPLPDLLLVDGGKGQVSAVYGVLEALGLHDKITLIGIAKREEEIFRPNESKPIILEKGSAALRILQAIRDETHRVATSYNQKLRHKTLYLEKLQSLDGIGPKRAKALLMQYGSLGAISRQSSLNIARVAKINQDRAKELLREVTILIEKESQEERDI</sequence>
<dbReference type="PANTHER" id="PTHR30562">
    <property type="entry name" value="UVRC/OXIDOREDUCTASE"/>
    <property type="match status" value="1"/>
</dbReference>
<dbReference type="Gene3D" id="3.30.420.340">
    <property type="entry name" value="UvrC, RNAse H endonuclease domain"/>
    <property type="match status" value="1"/>
</dbReference>
<evidence type="ECO:0000256" key="1">
    <source>
        <dbReference type="ARBA" id="ARBA00022490"/>
    </source>
</evidence>
<keyword evidence="6 7" id="KW-0742">SOS response</keyword>
<keyword evidence="5 7" id="KW-0234">DNA repair</keyword>
<organism evidence="11 12">
    <name type="scientific">Entomospira entomophila</name>
    <dbReference type="NCBI Taxonomy" id="2719988"/>
    <lineage>
        <taxon>Bacteria</taxon>
        <taxon>Pseudomonadati</taxon>
        <taxon>Spirochaetota</taxon>
        <taxon>Spirochaetia</taxon>
        <taxon>Spirochaetales</taxon>
        <taxon>Spirochaetaceae</taxon>
        <taxon>Entomospira</taxon>
    </lineage>
</organism>
<dbReference type="InterPro" id="IPR010994">
    <property type="entry name" value="RuvA_2-like"/>
</dbReference>
<dbReference type="GO" id="GO:0005737">
    <property type="term" value="C:cytoplasm"/>
    <property type="evidence" value="ECO:0007669"/>
    <property type="project" value="UniProtKB-SubCell"/>
</dbReference>
<dbReference type="FunFam" id="3.40.1440.10:FF:000001">
    <property type="entry name" value="UvrABC system protein C"/>
    <property type="match status" value="1"/>
</dbReference>
<evidence type="ECO:0000256" key="7">
    <source>
        <dbReference type="HAMAP-Rule" id="MF_00203"/>
    </source>
</evidence>
<dbReference type="Pfam" id="PF22920">
    <property type="entry name" value="UvrC_RNaseH"/>
    <property type="match status" value="1"/>
</dbReference>
<dbReference type="Pfam" id="PF02151">
    <property type="entry name" value="UVR"/>
    <property type="match status" value="1"/>
</dbReference>
<comment type="similarity">
    <text evidence="7">Belongs to the UvrC family.</text>
</comment>
<keyword evidence="3 7" id="KW-0228">DNA excision</keyword>
<evidence type="ECO:0000313" key="11">
    <source>
        <dbReference type="EMBL" id="NIZ39943.1"/>
    </source>
</evidence>
<comment type="function">
    <text evidence="7">The UvrABC repair system catalyzes the recognition and processing of DNA lesions. UvrC both incises the 5' and 3' sides of the lesion. The N-terminal half is responsible for the 3' incision and the C-terminal half is responsible for the 5' incision.</text>
</comment>
<dbReference type="EMBL" id="JAATLJ010000001">
    <property type="protein sequence ID" value="NIZ39943.1"/>
    <property type="molecule type" value="Genomic_DNA"/>
</dbReference>
<dbReference type="Proteomes" id="UP000711995">
    <property type="component" value="Unassembled WGS sequence"/>
</dbReference>
<dbReference type="AlphaFoldDB" id="A0A968KQQ6"/>
<accession>A0A968KQQ6</accession>
<dbReference type="Pfam" id="PF08459">
    <property type="entry name" value="UvrC_RNaseH_dom"/>
    <property type="match status" value="1"/>
</dbReference>
<feature type="domain" description="UVR" evidence="8">
    <location>
        <begin position="209"/>
        <end position="244"/>
    </location>
</feature>
<dbReference type="InterPro" id="IPR036876">
    <property type="entry name" value="UVR_dom_sf"/>
</dbReference>
<dbReference type="GO" id="GO:0003677">
    <property type="term" value="F:DNA binding"/>
    <property type="evidence" value="ECO:0007669"/>
    <property type="project" value="UniProtKB-UniRule"/>
</dbReference>
<dbReference type="PANTHER" id="PTHR30562:SF1">
    <property type="entry name" value="UVRABC SYSTEM PROTEIN C"/>
    <property type="match status" value="1"/>
</dbReference>
<reference evidence="11 12" key="1">
    <citation type="submission" date="2020-03" db="EMBL/GenBank/DDBJ databases">
        <title>Spirochaetal bacteria isolated from arthropods constitute a novel genus Entomospira genus novum within the order Spirochaetales.</title>
        <authorList>
            <person name="Grana-Miraglia L."/>
            <person name="Sikutova S."/>
            <person name="Fingerle V."/>
            <person name="Sing A."/>
            <person name="Castillo-Ramirez S."/>
            <person name="Margos G."/>
            <person name="Rudolf I."/>
        </authorList>
    </citation>
    <scope>NUCLEOTIDE SEQUENCE [LARGE SCALE GENOMIC DNA]</scope>
    <source>
        <strain evidence="11 12">BR193</strain>
    </source>
</reference>
<name>A0A968KQQ6_9SPIO</name>
<evidence type="ECO:0000313" key="12">
    <source>
        <dbReference type="Proteomes" id="UP000711995"/>
    </source>
</evidence>
<dbReference type="HAMAP" id="MF_00203">
    <property type="entry name" value="UvrC"/>
    <property type="match status" value="1"/>
</dbReference>
<comment type="subcellular location">
    <subcellularLocation>
        <location evidence="7">Cytoplasm</location>
    </subcellularLocation>
</comment>
<dbReference type="Gene3D" id="3.40.1440.10">
    <property type="entry name" value="GIY-YIG endonuclease"/>
    <property type="match status" value="1"/>
</dbReference>
<evidence type="ECO:0000256" key="5">
    <source>
        <dbReference type="ARBA" id="ARBA00023204"/>
    </source>
</evidence>
<evidence type="ECO:0000256" key="2">
    <source>
        <dbReference type="ARBA" id="ARBA00022763"/>
    </source>
</evidence>
<dbReference type="SUPFAM" id="SSF82771">
    <property type="entry name" value="GIY-YIG endonuclease"/>
    <property type="match status" value="1"/>
</dbReference>
<dbReference type="Pfam" id="PF14520">
    <property type="entry name" value="HHH_5"/>
    <property type="match status" value="1"/>
</dbReference>
<keyword evidence="2 7" id="KW-0227">DNA damage</keyword>
<dbReference type="GO" id="GO:0009380">
    <property type="term" value="C:excinuclease repair complex"/>
    <property type="evidence" value="ECO:0007669"/>
    <property type="project" value="InterPro"/>
</dbReference>
<evidence type="ECO:0000256" key="3">
    <source>
        <dbReference type="ARBA" id="ARBA00022769"/>
    </source>
</evidence>
<dbReference type="PROSITE" id="PS50164">
    <property type="entry name" value="GIY_YIG"/>
    <property type="match status" value="1"/>
</dbReference>
<dbReference type="Gene3D" id="4.10.860.10">
    <property type="entry name" value="UVR domain"/>
    <property type="match status" value="1"/>
</dbReference>
<keyword evidence="1 7" id="KW-0963">Cytoplasm</keyword>
<feature type="domain" description="UvrC family homology region profile" evidence="10">
    <location>
        <begin position="260"/>
        <end position="480"/>
    </location>
</feature>
<dbReference type="SUPFAM" id="SSF47781">
    <property type="entry name" value="RuvA domain 2-like"/>
    <property type="match status" value="1"/>
</dbReference>
<dbReference type="PROSITE" id="PS50151">
    <property type="entry name" value="UVR"/>
    <property type="match status" value="1"/>
</dbReference>
<dbReference type="GO" id="GO:0006289">
    <property type="term" value="P:nucleotide-excision repair"/>
    <property type="evidence" value="ECO:0007669"/>
    <property type="project" value="UniProtKB-UniRule"/>
</dbReference>
<dbReference type="NCBIfam" id="TIGR00194">
    <property type="entry name" value="uvrC"/>
    <property type="match status" value="1"/>
</dbReference>
<evidence type="ECO:0000256" key="4">
    <source>
        <dbReference type="ARBA" id="ARBA00022881"/>
    </source>
</evidence>
<dbReference type="InterPro" id="IPR001943">
    <property type="entry name" value="UVR_dom"/>
</dbReference>
<dbReference type="RefSeq" id="WP_167699552.1">
    <property type="nucleotide sequence ID" value="NZ_CP118174.1"/>
</dbReference>
<dbReference type="InterPro" id="IPR038476">
    <property type="entry name" value="UvrC_RNase_H_dom_sf"/>
</dbReference>
<gene>
    <name evidence="7 11" type="primary">uvrC</name>
    <name evidence="11" type="ORF">HCT14_00195</name>
</gene>
<dbReference type="InterPro" id="IPR050066">
    <property type="entry name" value="UvrABC_protein_C"/>
</dbReference>
<protein>
    <recommendedName>
        <fullName evidence="7">UvrABC system protein C</fullName>
        <shortName evidence="7">Protein UvrC</shortName>
    </recommendedName>
    <alternativeName>
        <fullName evidence="7">Excinuclease ABC subunit C</fullName>
    </alternativeName>
</protein>
<feature type="domain" description="GIY-YIG" evidence="9">
    <location>
        <begin position="23"/>
        <end position="99"/>
    </location>
</feature>
<proteinExistence type="inferred from homology"/>
<dbReference type="Pfam" id="PF01541">
    <property type="entry name" value="GIY-YIG"/>
    <property type="match status" value="1"/>
</dbReference>
<comment type="caution">
    <text evidence="11">The sequence shown here is derived from an EMBL/GenBank/DDBJ whole genome shotgun (WGS) entry which is preliminary data.</text>
</comment>
<evidence type="ECO:0000259" key="8">
    <source>
        <dbReference type="PROSITE" id="PS50151"/>
    </source>
</evidence>
<dbReference type="SMART" id="SM00465">
    <property type="entry name" value="GIYc"/>
    <property type="match status" value="1"/>
</dbReference>
<dbReference type="InterPro" id="IPR001162">
    <property type="entry name" value="UvrC_RNase_H_dom"/>
</dbReference>
<dbReference type="GO" id="GO:0009381">
    <property type="term" value="F:excinuclease ABC activity"/>
    <property type="evidence" value="ECO:0007669"/>
    <property type="project" value="UniProtKB-UniRule"/>
</dbReference>
<dbReference type="InterPro" id="IPR047296">
    <property type="entry name" value="GIY-YIG_UvrC_Cho"/>
</dbReference>
<evidence type="ECO:0000256" key="6">
    <source>
        <dbReference type="ARBA" id="ARBA00023236"/>
    </source>
</evidence>
<dbReference type="Gene3D" id="1.10.150.20">
    <property type="entry name" value="5' to 3' exonuclease, C-terminal subdomain"/>
    <property type="match status" value="1"/>
</dbReference>
<dbReference type="InterPro" id="IPR035901">
    <property type="entry name" value="GIY-YIG_endonuc_sf"/>
</dbReference>
<dbReference type="PROSITE" id="PS50165">
    <property type="entry name" value="UVRC"/>
    <property type="match status" value="1"/>
</dbReference>
<dbReference type="InterPro" id="IPR004791">
    <property type="entry name" value="UvrC"/>
</dbReference>